<feature type="binding site" evidence="9">
    <location>
        <position position="144"/>
    </location>
    <ligand>
        <name>Zn(2+)</name>
        <dbReference type="ChEBI" id="CHEBI:29105"/>
    </ligand>
</feature>
<dbReference type="PRINTS" id="PR00714">
    <property type="entry name" value="MAN6PISMRASE"/>
</dbReference>
<dbReference type="GO" id="GO:0004476">
    <property type="term" value="F:mannose-6-phosphate isomerase activity"/>
    <property type="evidence" value="ECO:0007669"/>
    <property type="project" value="UniProtKB-EC"/>
</dbReference>
<dbReference type="GO" id="GO:0033591">
    <property type="term" value="P:response to L-ascorbic acid"/>
    <property type="evidence" value="ECO:0007669"/>
    <property type="project" value="UniProtKB-ARBA"/>
</dbReference>
<dbReference type="GO" id="GO:0009416">
    <property type="term" value="P:response to light stimulus"/>
    <property type="evidence" value="ECO:0007669"/>
    <property type="project" value="UniProtKB-ARBA"/>
</dbReference>
<dbReference type="CDD" id="cd07011">
    <property type="entry name" value="cupin_PMI_type_I_N"/>
    <property type="match status" value="1"/>
</dbReference>
<feature type="binding site" evidence="9">
    <location>
        <position position="119"/>
    </location>
    <ligand>
        <name>Zn(2+)</name>
        <dbReference type="ChEBI" id="CHEBI:29105"/>
    </ligand>
</feature>
<feature type="coiled-coil region" evidence="10">
    <location>
        <begin position="223"/>
        <end position="252"/>
    </location>
</feature>
<evidence type="ECO:0000256" key="8">
    <source>
        <dbReference type="PIRSR" id="PIRSR001480-1"/>
    </source>
</evidence>
<feature type="active site" evidence="8">
    <location>
        <position position="303"/>
    </location>
</feature>
<evidence type="ECO:0000259" key="12">
    <source>
        <dbReference type="Pfam" id="PF20512"/>
    </source>
</evidence>
<dbReference type="GO" id="GO:0010043">
    <property type="term" value="P:response to zinc ion"/>
    <property type="evidence" value="ECO:0007669"/>
    <property type="project" value="UniProtKB-ARBA"/>
</dbReference>
<dbReference type="PANTHER" id="PTHR10309:SF0">
    <property type="entry name" value="MANNOSE-6-PHOSPHATE ISOMERASE"/>
    <property type="match status" value="1"/>
</dbReference>
<evidence type="ECO:0000256" key="10">
    <source>
        <dbReference type="SAM" id="Coils"/>
    </source>
</evidence>
<feature type="domain" description="Phosphomannose isomerase type I catalytic" evidence="11">
    <location>
        <begin position="13"/>
        <end position="158"/>
    </location>
</feature>
<name>A0AAV2FLS8_9ROSI</name>
<dbReference type="Pfam" id="PF20511">
    <property type="entry name" value="PMI_typeI_cat"/>
    <property type="match status" value="1"/>
</dbReference>
<feature type="binding site" evidence="9">
    <location>
        <position position="284"/>
    </location>
    <ligand>
        <name>Zn(2+)</name>
        <dbReference type="ChEBI" id="CHEBI:29105"/>
    </ligand>
</feature>
<dbReference type="InterPro" id="IPR018050">
    <property type="entry name" value="Pmannose_isomerase-type1_CS"/>
</dbReference>
<dbReference type="FunFam" id="1.10.441.10:FF:000001">
    <property type="entry name" value="Mannose-6-phosphate isomerase"/>
    <property type="match status" value="1"/>
</dbReference>
<dbReference type="InterPro" id="IPR046457">
    <property type="entry name" value="PMI_typeI_cat"/>
</dbReference>
<evidence type="ECO:0000256" key="9">
    <source>
        <dbReference type="PIRSR" id="PIRSR001480-2"/>
    </source>
</evidence>
<reference evidence="13 14" key="1">
    <citation type="submission" date="2024-04" db="EMBL/GenBank/DDBJ databases">
        <authorList>
            <person name="Fracassetti M."/>
        </authorList>
    </citation>
    <scope>NUCLEOTIDE SEQUENCE [LARGE SCALE GENOMIC DNA]</scope>
</reference>
<dbReference type="Pfam" id="PF20512">
    <property type="entry name" value="PMI_typeI_hel"/>
    <property type="match status" value="1"/>
</dbReference>
<evidence type="ECO:0000256" key="1">
    <source>
        <dbReference type="ARBA" id="ARBA00000757"/>
    </source>
</evidence>
<comment type="cofactor">
    <cofactor evidence="9">
        <name>Zn(2+)</name>
        <dbReference type="ChEBI" id="CHEBI:29105"/>
    </cofactor>
    <text evidence="9">Binds 1 zinc ion per subunit.</text>
</comment>
<keyword evidence="6 9" id="KW-0862">Zinc</keyword>
<evidence type="ECO:0000313" key="13">
    <source>
        <dbReference type="EMBL" id="CAL1399225.1"/>
    </source>
</evidence>
<dbReference type="EC" id="5.3.1.8" evidence="4"/>
<dbReference type="Gene3D" id="1.10.441.10">
    <property type="entry name" value="Phosphomannose Isomerase, domain 2"/>
    <property type="match status" value="1"/>
</dbReference>
<gene>
    <name evidence="13" type="ORF">LTRI10_LOCUS39416</name>
</gene>
<dbReference type="GO" id="GO:0008270">
    <property type="term" value="F:zinc ion binding"/>
    <property type="evidence" value="ECO:0007669"/>
    <property type="project" value="InterPro"/>
</dbReference>
<organism evidence="13 14">
    <name type="scientific">Linum trigynum</name>
    <dbReference type="NCBI Taxonomy" id="586398"/>
    <lineage>
        <taxon>Eukaryota</taxon>
        <taxon>Viridiplantae</taxon>
        <taxon>Streptophyta</taxon>
        <taxon>Embryophyta</taxon>
        <taxon>Tracheophyta</taxon>
        <taxon>Spermatophyta</taxon>
        <taxon>Magnoliopsida</taxon>
        <taxon>eudicotyledons</taxon>
        <taxon>Gunneridae</taxon>
        <taxon>Pentapetalae</taxon>
        <taxon>rosids</taxon>
        <taxon>fabids</taxon>
        <taxon>Malpighiales</taxon>
        <taxon>Linaceae</taxon>
        <taxon>Linum</taxon>
    </lineage>
</organism>
<sequence length="431" mass="47310">MGPELAANNQRRLLRLRCSVQHYDWGRVGPESLVGRLSAFNSRSQIQPDKPYAELWMGVHDSGPSFVVSGGDNGESSLKDWIAQNPAALGHKVFSNWGPHLPFLYKILSVAKALSIQAHPDKELAKQLHKSHPLAYKDDNHKPEMALALSEFHALSGFISLQELKDLLQNTPEIKEVVDVEDVNQLLQVNEEQKDGGLEIKSRLKSIFTQLMSASKEAAAASASNLKNRLQRESQGRELTEKENLILELERQYPGDIGVIAALFLNYVKLKPGQALCIGANEPHAYVAGECIEVMATSDNVVRAGLTPKYRDVGTLCSMLTYKQGRPEILKGFALNPYTTRYLPPFDEFEVDRCLLPGGESAVFPAVEGPSIFVIASGEGAMLTTGSSTRDAVVEGDVMLATADTEISVTAGRTELHLYRAGVNSRFLQIL</sequence>
<dbReference type="GO" id="GO:0046686">
    <property type="term" value="P:response to cadmium ion"/>
    <property type="evidence" value="ECO:0007669"/>
    <property type="project" value="UniProtKB-ARBA"/>
</dbReference>
<dbReference type="PANTHER" id="PTHR10309">
    <property type="entry name" value="MANNOSE-6-PHOSPHATE ISOMERASE"/>
    <property type="match status" value="1"/>
</dbReference>
<dbReference type="AlphaFoldDB" id="A0AAV2FLS8"/>
<evidence type="ECO:0000256" key="5">
    <source>
        <dbReference type="ARBA" id="ARBA00022723"/>
    </source>
</evidence>
<comment type="catalytic activity">
    <reaction evidence="1">
        <text>D-mannose 6-phosphate = D-fructose 6-phosphate</text>
        <dbReference type="Rhea" id="RHEA:12356"/>
        <dbReference type="ChEBI" id="CHEBI:58735"/>
        <dbReference type="ChEBI" id="CHEBI:61527"/>
        <dbReference type="EC" id="5.3.1.8"/>
    </reaction>
</comment>
<dbReference type="Gene3D" id="2.60.120.10">
    <property type="entry name" value="Jelly Rolls"/>
    <property type="match status" value="2"/>
</dbReference>
<dbReference type="GO" id="GO:0005829">
    <property type="term" value="C:cytosol"/>
    <property type="evidence" value="ECO:0007669"/>
    <property type="project" value="TreeGrafter"/>
</dbReference>
<keyword evidence="10" id="KW-0175">Coiled coil</keyword>
<accession>A0AAV2FLS8</accession>
<dbReference type="InterPro" id="IPR011051">
    <property type="entry name" value="RmlC_Cupin_sf"/>
</dbReference>
<dbReference type="PROSITE" id="PS00966">
    <property type="entry name" value="PMI_I_2"/>
    <property type="match status" value="1"/>
</dbReference>
<keyword evidence="7" id="KW-0413">Isomerase</keyword>
<evidence type="ECO:0000256" key="2">
    <source>
        <dbReference type="ARBA" id="ARBA00004666"/>
    </source>
</evidence>
<dbReference type="SUPFAM" id="SSF51182">
    <property type="entry name" value="RmlC-like cupins"/>
    <property type="match status" value="1"/>
</dbReference>
<dbReference type="NCBIfam" id="TIGR00218">
    <property type="entry name" value="manA"/>
    <property type="match status" value="1"/>
</dbReference>
<dbReference type="GO" id="GO:0005975">
    <property type="term" value="P:carbohydrate metabolic process"/>
    <property type="evidence" value="ECO:0007669"/>
    <property type="project" value="InterPro"/>
</dbReference>
<comment type="pathway">
    <text evidence="2">Nucleotide-sugar biosynthesis; GDP-alpha-D-mannose biosynthesis; alpha-D-mannose 1-phosphate from D-fructose 6-phosphate: step 1/2.</text>
</comment>
<keyword evidence="5 9" id="KW-0479">Metal-binding</keyword>
<feature type="domain" description="Phosphomannose isomerase type I helical insertion" evidence="12">
    <location>
        <begin position="183"/>
        <end position="265"/>
    </location>
</feature>
<keyword evidence="14" id="KW-1185">Reference proteome</keyword>
<evidence type="ECO:0000256" key="6">
    <source>
        <dbReference type="ARBA" id="ARBA00022833"/>
    </source>
</evidence>
<dbReference type="GO" id="GO:0009298">
    <property type="term" value="P:GDP-mannose biosynthetic process"/>
    <property type="evidence" value="ECO:0007669"/>
    <property type="project" value="InterPro"/>
</dbReference>
<evidence type="ECO:0000313" key="14">
    <source>
        <dbReference type="Proteomes" id="UP001497516"/>
    </source>
</evidence>
<evidence type="ECO:0000256" key="7">
    <source>
        <dbReference type="ARBA" id="ARBA00023235"/>
    </source>
</evidence>
<comment type="similarity">
    <text evidence="3">Belongs to the mannose-6-phosphate isomerase type 1 family.</text>
</comment>
<proteinExistence type="inferred from homology"/>
<feature type="binding site" evidence="9">
    <location>
        <position position="117"/>
    </location>
    <ligand>
        <name>Zn(2+)</name>
        <dbReference type="ChEBI" id="CHEBI:29105"/>
    </ligand>
</feature>
<dbReference type="InterPro" id="IPR016305">
    <property type="entry name" value="Mannose-6-P_Isomerase"/>
</dbReference>
<evidence type="ECO:0000256" key="3">
    <source>
        <dbReference type="ARBA" id="ARBA00010772"/>
    </source>
</evidence>
<dbReference type="InterPro" id="IPR014710">
    <property type="entry name" value="RmlC-like_jellyroll"/>
</dbReference>
<dbReference type="InterPro" id="IPR001250">
    <property type="entry name" value="Man6P_Isoase-1"/>
</dbReference>
<dbReference type="Proteomes" id="UP001497516">
    <property type="component" value="Chromosome 7"/>
</dbReference>
<protein>
    <recommendedName>
        <fullName evidence="4">mannose-6-phosphate isomerase</fullName>
        <ecNumber evidence="4">5.3.1.8</ecNumber>
    </recommendedName>
</protein>
<dbReference type="EMBL" id="OZ034820">
    <property type="protein sequence ID" value="CAL1399225.1"/>
    <property type="molecule type" value="Genomic_DNA"/>
</dbReference>
<dbReference type="FunFam" id="2.60.120.10:FF:000044">
    <property type="entry name" value="Mannose-6-phosphate isomerase"/>
    <property type="match status" value="1"/>
</dbReference>
<evidence type="ECO:0000259" key="11">
    <source>
        <dbReference type="Pfam" id="PF20511"/>
    </source>
</evidence>
<dbReference type="PIRSF" id="PIRSF001480">
    <property type="entry name" value="Mannose-6-phosphate_isomerase"/>
    <property type="match status" value="1"/>
</dbReference>
<evidence type="ECO:0000256" key="4">
    <source>
        <dbReference type="ARBA" id="ARBA00011956"/>
    </source>
</evidence>
<dbReference type="PROSITE" id="PS00965">
    <property type="entry name" value="PMI_I_1"/>
    <property type="match status" value="1"/>
</dbReference>
<dbReference type="InterPro" id="IPR046458">
    <property type="entry name" value="PMI_typeI_hel"/>
</dbReference>